<feature type="non-terminal residue" evidence="2">
    <location>
        <position position="183"/>
    </location>
</feature>
<dbReference type="Pfam" id="PF21056">
    <property type="entry name" value="ZSWIM1-3_RNaseH-like"/>
    <property type="match status" value="1"/>
</dbReference>
<accession>R7VA82</accession>
<keyword evidence="4" id="KW-1185">Reference proteome</keyword>
<dbReference type="OMA" id="HETIEIS"/>
<sequence length="183" mass="20637">SGCSTSATHIYEKTNKPLRLKDIHNIKAKQFKDITDWEATLKNFDYIRQRDPGATIDVFARDSDSTLEMIILQTTEMKKALAEFPEVLQMDGTYKLNKAGLPLYGLLVEDRYGHGQLVGVVLTRGETCLCIESMLESLKENNPAMSQNQIFIVDKDFSEINAIVKVLPSSKVHLCVFHVLKAM</sequence>
<evidence type="ECO:0000313" key="3">
    <source>
        <dbReference type="EnsemblMetazoa" id="CapteP71122"/>
    </source>
</evidence>
<gene>
    <name evidence="2" type="ORF">CAPTEDRAFT_71122</name>
</gene>
<dbReference type="STRING" id="283909.R7VA82"/>
<organism evidence="2">
    <name type="scientific">Capitella teleta</name>
    <name type="common">Polychaete worm</name>
    <dbReference type="NCBI Taxonomy" id="283909"/>
    <lineage>
        <taxon>Eukaryota</taxon>
        <taxon>Metazoa</taxon>
        <taxon>Spiralia</taxon>
        <taxon>Lophotrochozoa</taxon>
        <taxon>Annelida</taxon>
        <taxon>Polychaeta</taxon>
        <taxon>Sedentaria</taxon>
        <taxon>Scolecida</taxon>
        <taxon>Capitellidae</taxon>
        <taxon>Capitella</taxon>
    </lineage>
</organism>
<reference evidence="2 4" key="2">
    <citation type="journal article" date="2013" name="Nature">
        <title>Insights into bilaterian evolution from three spiralian genomes.</title>
        <authorList>
            <person name="Simakov O."/>
            <person name="Marletaz F."/>
            <person name="Cho S.J."/>
            <person name="Edsinger-Gonzales E."/>
            <person name="Havlak P."/>
            <person name="Hellsten U."/>
            <person name="Kuo D.H."/>
            <person name="Larsson T."/>
            <person name="Lv J."/>
            <person name="Arendt D."/>
            <person name="Savage R."/>
            <person name="Osoegawa K."/>
            <person name="de Jong P."/>
            <person name="Grimwood J."/>
            <person name="Chapman J.A."/>
            <person name="Shapiro H."/>
            <person name="Aerts A."/>
            <person name="Otillar R.P."/>
            <person name="Terry A.Y."/>
            <person name="Boore J.L."/>
            <person name="Grigoriev I.V."/>
            <person name="Lindberg D.R."/>
            <person name="Seaver E.C."/>
            <person name="Weisblat D.A."/>
            <person name="Putnam N.H."/>
            <person name="Rokhsar D.S."/>
        </authorList>
    </citation>
    <scope>NUCLEOTIDE SEQUENCE</scope>
    <source>
        <strain evidence="2 4">I ESC-2004</strain>
    </source>
</reference>
<dbReference type="EMBL" id="AMQN01039421">
    <property type="status" value="NOT_ANNOTATED_CDS"/>
    <property type="molecule type" value="Genomic_DNA"/>
</dbReference>
<dbReference type="PANTHER" id="PTHR31569:SF4">
    <property type="entry name" value="SWIM-TYPE DOMAIN-CONTAINING PROTEIN"/>
    <property type="match status" value="1"/>
</dbReference>
<feature type="domain" description="ZSWIM1/3 RNaseH-like" evidence="1">
    <location>
        <begin position="48"/>
        <end position="172"/>
    </location>
</feature>
<dbReference type="EnsemblMetazoa" id="CapteT71122">
    <property type="protein sequence ID" value="CapteP71122"/>
    <property type="gene ID" value="CapteG71122"/>
</dbReference>
<dbReference type="InterPro" id="IPR052579">
    <property type="entry name" value="Zinc_finger_SWIM"/>
</dbReference>
<dbReference type="HOGENOM" id="CLU_1478586_0_0_1"/>
<evidence type="ECO:0000259" key="1">
    <source>
        <dbReference type="Pfam" id="PF21056"/>
    </source>
</evidence>
<evidence type="ECO:0000313" key="4">
    <source>
        <dbReference type="Proteomes" id="UP000014760"/>
    </source>
</evidence>
<dbReference type="OrthoDB" id="92090at2759"/>
<dbReference type="AlphaFoldDB" id="R7VA82"/>
<dbReference type="PANTHER" id="PTHR31569">
    <property type="entry name" value="SWIM-TYPE DOMAIN-CONTAINING PROTEIN"/>
    <property type="match status" value="1"/>
</dbReference>
<dbReference type="InterPro" id="IPR048324">
    <property type="entry name" value="ZSWIM1-3_RNaseH-like"/>
</dbReference>
<reference evidence="4" key="1">
    <citation type="submission" date="2012-12" db="EMBL/GenBank/DDBJ databases">
        <authorList>
            <person name="Hellsten U."/>
            <person name="Grimwood J."/>
            <person name="Chapman J.A."/>
            <person name="Shapiro H."/>
            <person name="Aerts A."/>
            <person name="Otillar R.P."/>
            <person name="Terry A.Y."/>
            <person name="Boore J.L."/>
            <person name="Simakov O."/>
            <person name="Marletaz F."/>
            <person name="Cho S.-J."/>
            <person name="Edsinger-Gonzales E."/>
            <person name="Havlak P."/>
            <person name="Kuo D.-H."/>
            <person name="Larsson T."/>
            <person name="Lv J."/>
            <person name="Arendt D."/>
            <person name="Savage R."/>
            <person name="Osoegawa K."/>
            <person name="de Jong P."/>
            <person name="Lindberg D.R."/>
            <person name="Seaver E.C."/>
            <person name="Weisblat D.A."/>
            <person name="Putnam N.H."/>
            <person name="Grigoriev I.V."/>
            <person name="Rokhsar D.S."/>
        </authorList>
    </citation>
    <scope>NUCLEOTIDE SEQUENCE</scope>
    <source>
        <strain evidence="4">I ESC-2004</strain>
    </source>
</reference>
<dbReference type="Proteomes" id="UP000014760">
    <property type="component" value="Unassembled WGS sequence"/>
</dbReference>
<name>R7VA82_CAPTE</name>
<evidence type="ECO:0000313" key="2">
    <source>
        <dbReference type="EMBL" id="ELU13236.1"/>
    </source>
</evidence>
<proteinExistence type="predicted"/>
<dbReference type="EMBL" id="KB295378">
    <property type="protein sequence ID" value="ELU13236.1"/>
    <property type="molecule type" value="Genomic_DNA"/>
</dbReference>
<protein>
    <recommendedName>
        <fullName evidence="1">ZSWIM1/3 RNaseH-like domain-containing protein</fullName>
    </recommendedName>
</protein>
<reference evidence="3" key="3">
    <citation type="submission" date="2015-06" db="UniProtKB">
        <authorList>
            <consortium name="EnsemblMetazoa"/>
        </authorList>
    </citation>
    <scope>IDENTIFICATION</scope>
</reference>
<feature type="non-terminal residue" evidence="2">
    <location>
        <position position="1"/>
    </location>
</feature>